<comment type="caution">
    <text evidence="1">The sequence shown here is derived from an EMBL/GenBank/DDBJ whole genome shotgun (WGS) entry which is preliminary data.</text>
</comment>
<feature type="non-terminal residue" evidence="1">
    <location>
        <position position="403"/>
    </location>
</feature>
<proteinExistence type="predicted"/>
<dbReference type="Gene3D" id="2.60.40.1120">
    <property type="entry name" value="Carboxypeptidase-like, regulatory domain"/>
    <property type="match status" value="2"/>
</dbReference>
<dbReference type="InterPro" id="IPR008969">
    <property type="entry name" value="CarboxyPept-like_regulatory"/>
</dbReference>
<dbReference type="Pfam" id="PF13620">
    <property type="entry name" value="CarboxypepD_reg"/>
    <property type="match status" value="2"/>
</dbReference>
<evidence type="ECO:0000313" key="1">
    <source>
        <dbReference type="EMBL" id="MFD0786519.1"/>
    </source>
</evidence>
<name>A0ABW3A6Z9_9ACTN</name>
<organism evidence="1 2">
    <name type="scientific">Micromonospora azadirachtae</name>
    <dbReference type="NCBI Taxonomy" id="1970735"/>
    <lineage>
        <taxon>Bacteria</taxon>
        <taxon>Bacillati</taxon>
        <taxon>Actinomycetota</taxon>
        <taxon>Actinomycetes</taxon>
        <taxon>Micromonosporales</taxon>
        <taxon>Micromonosporaceae</taxon>
        <taxon>Micromonospora</taxon>
    </lineage>
</organism>
<reference evidence="2" key="1">
    <citation type="journal article" date="2019" name="Int. J. Syst. Evol. Microbiol.">
        <title>The Global Catalogue of Microorganisms (GCM) 10K type strain sequencing project: providing services to taxonomists for standard genome sequencing and annotation.</title>
        <authorList>
            <consortium name="The Broad Institute Genomics Platform"/>
            <consortium name="The Broad Institute Genome Sequencing Center for Infectious Disease"/>
            <person name="Wu L."/>
            <person name="Ma J."/>
        </authorList>
    </citation>
    <scope>NUCLEOTIDE SEQUENCE [LARGE SCALE GENOMIC DNA]</scope>
    <source>
        <strain evidence="2">JCM 32148</strain>
    </source>
</reference>
<dbReference type="Proteomes" id="UP001597053">
    <property type="component" value="Unassembled WGS sequence"/>
</dbReference>
<dbReference type="EMBL" id="JBHTHM010001406">
    <property type="protein sequence ID" value="MFD0786519.1"/>
    <property type="molecule type" value="Genomic_DNA"/>
</dbReference>
<dbReference type="InterPro" id="IPR013784">
    <property type="entry name" value="Carb-bd-like_fold"/>
</dbReference>
<protein>
    <submittedName>
        <fullName evidence="1">Carboxypeptidase regulatory-like domain-containing protein</fullName>
    </submittedName>
</protein>
<keyword evidence="2" id="KW-1185">Reference proteome</keyword>
<evidence type="ECO:0000313" key="2">
    <source>
        <dbReference type="Proteomes" id="UP001597053"/>
    </source>
</evidence>
<gene>
    <name evidence="1" type="ORF">ACFQZ8_21680</name>
</gene>
<accession>A0ABW3A6Z9</accession>
<dbReference type="SUPFAM" id="SSF49452">
    <property type="entry name" value="Starch-binding domain-like"/>
    <property type="match status" value="1"/>
</dbReference>
<dbReference type="SUPFAM" id="SSF49464">
    <property type="entry name" value="Carboxypeptidase regulatory domain-like"/>
    <property type="match status" value="1"/>
</dbReference>
<feature type="non-terminal residue" evidence="1">
    <location>
        <position position="1"/>
    </location>
</feature>
<sequence length="403" mass="42521">RDVATTRELLDRTAHDVDDQQCGGTPANNNVFGEGRLDAYDLVTQASTAQLGGVVVHAERDGNPLAGSRITLTSNLVTRTARTDAHGTVQLGRVPAGEYTLTATYFGQRTQRRTITVSQSGTVNLTLDLSEAAPWQSVSGRVTDPDGKPVAGARLTLADESFPGFVTDAKGRYSGTLPEAEYDLLVDYGRWLAPKTVALTVDGPETVDVALAAKTDRYGYAAGVTAGKWEDGGKVLALTGDTASKGLDLPFPMTFYGTTYDRITVHTDGYLTFGGDAADSVGANGPLPTPAVSAPAVYAFWDDLVLDHASTVRTKATGAGKNRQLVVSWNRAARKSDPKTRVDVQVRLGENGTVTIRYRKLGKAAAAAGDSATVGIEDASGTVALTYSRDEAVLDEATAITFK</sequence>